<evidence type="ECO:0000313" key="3">
    <source>
        <dbReference type="EMBL" id="MBW87880.1"/>
    </source>
</evidence>
<dbReference type="EMBL" id="GGEC01007396">
    <property type="protein sequence ID" value="MBW87879.1"/>
    <property type="molecule type" value="Transcribed_RNA"/>
</dbReference>
<reference evidence="3" key="1">
    <citation type="submission" date="2018-02" db="EMBL/GenBank/DDBJ databases">
        <title>Rhizophora mucronata_Transcriptome.</title>
        <authorList>
            <person name="Meera S.P."/>
            <person name="Sreeshan A."/>
            <person name="Augustine A."/>
        </authorList>
    </citation>
    <scope>NUCLEOTIDE SEQUENCE</scope>
    <source>
        <tissue evidence="3">Leaf</tissue>
    </source>
</reference>
<keyword evidence="2" id="KW-0418">Kinase</keyword>
<evidence type="ECO:0000256" key="1">
    <source>
        <dbReference type="SAM" id="MobiDB-lite"/>
    </source>
</evidence>
<dbReference type="GO" id="GO:0016301">
    <property type="term" value="F:kinase activity"/>
    <property type="evidence" value="ECO:0007669"/>
    <property type="project" value="UniProtKB-KW"/>
</dbReference>
<feature type="compositionally biased region" description="Low complexity" evidence="1">
    <location>
        <begin position="1"/>
        <end position="21"/>
    </location>
</feature>
<dbReference type="EMBL" id="GGEC01007397">
    <property type="protein sequence ID" value="MBW87880.1"/>
    <property type="molecule type" value="Transcribed_RNA"/>
</dbReference>
<dbReference type="AlphaFoldDB" id="A0A2P2J365"/>
<accession>A0A2P2J365</accession>
<sequence length="71" mass="7537">MAESQNSNGSSSDNDSSSLSSERNIPPMVLNCENNATDTDLAPVDDEGGTEQRAMPSEKENSPIAKHRKSG</sequence>
<keyword evidence="2" id="KW-0808">Transferase</keyword>
<organism evidence="3">
    <name type="scientific">Rhizophora mucronata</name>
    <name type="common">Asiatic mangrove</name>
    <dbReference type="NCBI Taxonomy" id="61149"/>
    <lineage>
        <taxon>Eukaryota</taxon>
        <taxon>Viridiplantae</taxon>
        <taxon>Streptophyta</taxon>
        <taxon>Embryophyta</taxon>
        <taxon>Tracheophyta</taxon>
        <taxon>Spermatophyta</taxon>
        <taxon>Magnoliopsida</taxon>
        <taxon>eudicotyledons</taxon>
        <taxon>Gunneridae</taxon>
        <taxon>Pentapetalae</taxon>
        <taxon>rosids</taxon>
        <taxon>fabids</taxon>
        <taxon>Malpighiales</taxon>
        <taxon>Rhizophoraceae</taxon>
        <taxon>Rhizophora</taxon>
    </lineage>
</organism>
<protein>
    <submittedName>
        <fullName evidence="3">ATP binding protein</fullName>
    </submittedName>
    <submittedName>
        <fullName evidence="2">Serine/threonine-protein kinase Nek5-like</fullName>
    </submittedName>
</protein>
<feature type="region of interest" description="Disordered" evidence="1">
    <location>
        <begin position="1"/>
        <end position="71"/>
    </location>
</feature>
<evidence type="ECO:0000313" key="2">
    <source>
        <dbReference type="EMBL" id="MBW87879.1"/>
    </source>
</evidence>
<name>A0A2P2J365_RHIMU</name>
<proteinExistence type="predicted"/>